<dbReference type="Proteomes" id="UP000012046">
    <property type="component" value="Unassembled WGS sequence"/>
</dbReference>
<accession>H3Z9N9</accession>
<comment type="caution">
    <text evidence="1">The sequence shown here is derived from an EMBL/GenBank/DDBJ whole genome shotgun (WGS) entry which is preliminary data.</text>
</comment>
<dbReference type="eggNOG" id="COG3325">
    <property type="taxonomic scope" value="Bacteria"/>
</dbReference>
<dbReference type="PATRIC" id="fig|1129374.4.peg.41"/>
<protein>
    <recommendedName>
        <fullName evidence="3">Tip attachment protein J domain-containing protein</fullName>
    </recommendedName>
</protein>
<evidence type="ECO:0008006" key="3">
    <source>
        <dbReference type="Google" id="ProtNLM"/>
    </source>
</evidence>
<sequence length="473" mass="51512">MYETWLTTPGLFRCVLVELDYLDGSTVKTAYFSNAAFVSGQSDTPAHTAYDPFILGGLEFERSLAEIFTGASSVRLADVELVKQPTTEWLIAAKVAGQQIRVFLGDKAWPKASFSQVITGVCDGAWSEQSRIRIKFRDLAKTLQTPVLTERFNSGAAQGELKPLSLGRCFNVKPVLIDAANHVYQFNSVPSQAVTAVRFNGDTVSTSHYSIDLTASTITFSVFPIGEVTVDVDGAKIAGTWLQSASQIIEYLTGRASVTADVSGLPSYLLGLYLTTAEQLSAVLDDICASVGGYWLFDRLGQFRCRAFNGIPAAKTASITDDQNLYDTRQLRRRITPIYELTIGYCRNWMPLSAIAASVYENAPDVAKRLAESELTVTQAAPSVAATWLDAQTLTVSTLLVSKADAEAEAARRMSLSAIPRFVFETQQLAAPFQWMLGVGAMLETPAVNGSEAVITRLSENPLTGVVRVEFWQ</sequence>
<dbReference type="EMBL" id="AHTH01000001">
    <property type="protein sequence ID" value="EHR42740.1"/>
    <property type="molecule type" value="Genomic_DNA"/>
</dbReference>
<evidence type="ECO:0000313" key="1">
    <source>
        <dbReference type="EMBL" id="EHR42740.1"/>
    </source>
</evidence>
<name>H3Z9N9_9ALTE</name>
<evidence type="ECO:0000313" key="2">
    <source>
        <dbReference type="Proteomes" id="UP000012046"/>
    </source>
</evidence>
<reference evidence="1 2" key="1">
    <citation type="journal article" date="2012" name="J. Bacteriol.">
        <title>Genome Sequence of Extracellular-Protease-Producing Alishewanella jeotgali Isolated from Traditional Korean Fermented Seafood.</title>
        <authorList>
            <person name="Jung J."/>
            <person name="Chun J."/>
            <person name="Park W."/>
        </authorList>
    </citation>
    <scope>NUCLEOTIDE SEQUENCE [LARGE SCALE GENOMIC DNA]</scope>
    <source>
        <strain evidence="1 2">KCTC 22429</strain>
    </source>
</reference>
<proteinExistence type="predicted"/>
<dbReference type="STRING" id="1129374.AJE_00200"/>
<dbReference type="RefSeq" id="WP_008949133.1">
    <property type="nucleotide sequence ID" value="NZ_AHTH01000001.1"/>
</dbReference>
<keyword evidence="2" id="KW-1185">Reference proteome</keyword>
<gene>
    <name evidence="1" type="ORF">AJE_00200</name>
</gene>
<organism evidence="1 2">
    <name type="scientific">Alishewanella jeotgali KCTC 22429</name>
    <dbReference type="NCBI Taxonomy" id="1129374"/>
    <lineage>
        <taxon>Bacteria</taxon>
        <taxon>Pseudomonadati</taxon>
        <taxon>Pseudomonadota</taxon>
        <taxon>Gammaproteobacteria</taxon>
        <taxon>Alteromonadales</taxon>
        <taxon>Alteromonadaceae</taxon>
        <taxon>Alishewanella</taxon>
    </lineage>
</organism>
<dbReference type="AlphaFoldDB" id="H3Z9N9"/>